<proteinExistence type="inferred from homology"/>
<dbReference type="Gene3D" id="3.30.420.40">
    <property type="match status" value="2"/>
</dbReference>
<dbReference type="InterPro" id="IPR000600">
    <property type="entry name" value="ROK"/>
</dbReference>
<dbReference type="InterPro" id="IPR049874">
    <property type="entry name" value="ROK_cs"/>
</dbReference>
<dbReference type="Pfam" id="PF00480">
    <property type="entry name" value="ROK"/>
    <property type="match status" value="1"/>
</dbReference>
<dbReference type="OrthoDB" id="9810372at2"/>
<dbReference type="InterPro" id="IPR043129">
    <property type="entry name" value="ATPase_NBD"/>
</dbReference>
<protein>
    <submittedName>
        <fullName evidence="2">ROK family protein</fullName>
    </submittedName>
</protein>
<reference evidence="2 3" key="1">
    <citation type="journal article" date="2019" name="Gut">
        <title>Antibiotics-induced monodominance of a novel gut bacterial order.</title>
        <authorList>
            <person name="Hildebrand F."/>
            <person name="Moitinho-Silva L."/>
            <person name="Blasche S."/>
            <person name="Jahn M.T."/>
            <person name="Gossmann T.I."/>
            <person name="Heuerta-Cepas J."/>
            <person name="Hercog R."/>
            <person name="Luetge M."/>
            <person name="Bahram M."/>
            <person name="Pryszlak A."/>
            <person name="Alves R.J."/>
            <person name="Waszak S.M."/>
            <person name="Zhu A."/>
            <person name="Ye L."/>
            <person name="Costea P.I."/>
            <person name="Aalvink S."/>
            <person name="Belzer C."/>
            <person name="Forslund S.K."/>
            <person name="Sunagawa S."/>
            <person name="Hentschel U."/>
            <person name="Merten C."/>
            <person name="Patil K.R."/>
            <person name="Benes V."/>
            <person name="Bork P."/>
        </authorList>
    </citation>
    <scope>NUCLEOTIDE SEQUENCE [LARGE SCALE GENOMIC DNA]</scope>
    <source>
        <strain evidence="2 3">HDS1380</strain>
    </source>
</reference>
<keyword evidence="3" id="KW-1185">Reference proteome</keyword>
<organism evidence="2 3">
    <name type="scientific">Candidatus Borkfalkia ceftriaxoniphila</name>
    <dbReference type="NCBI Taxonomy" id="2508949"/>
    <lineage>
        <taxon>Bacteria</taxon>
        <taxon>Bacillati</taxon>
        <taxon>Bacillota</taxon>
        <taxon>Clostridia</taxon>
        <taxon>Christensenellales</taxon>
        <taxon>Christensenellaceae</taxon>
        <taxon>Candidatus Borkfalkia</taxon>
    </lineage>
</organism>
<dbReference type="EMBL" id="SDOZ01000002">
    <property type="protein sequence ID" value="RXZ61468.1"/>
    <property type="molecule type" value="Genomic_DNA"/>
</dbReference>
<evidence type="ECO:0000256" key="1">
    <source>
        <dbReference type="ARBA" id="ARBA00006479"/>
    </source>
</evidence>
<dbReference type="Proteomes" id="UP000291269">
    <property type="component" value="Unassembled WGS sequence"/>
</dbReference>
<sequence>MEKTVVGIDLGGTFIKAGILDARGKIYAKRKIPTRAERGYRAIAEDMRDLAQVLAEESHIPFSQVRALGVGSPGIVDSAAGTVLSNCNLGWENVPIAAELMKLTQKPAFALNDANAAALGESKWGAGGGFSSVVLVTLGTGIGSGIVVEGKLVEGFHGAGAELGHTTIRKNGKLCACGRRGCFEKYASATALIEETRRVMRQYPESALWAEAKTLRDVDGKTAFEAAKRGDAAAERVVAKYVDDLAEGLANIANLLRPEAILLGGGVAQEGEALFVPLENALRGKIYGGETYTKLILRRAALGNDAGLCGAALYALEKINDEEKRSCN</sequence>
<dbReference type="AlphaFoldDB" id="A0A4Q2KA11"/>
<gene>
    <name evidence="2" type="ORF">ESZ91_03490</name>
</gene>
<accession>A0A4Q2KA11</accession>
<comment type="caution">
    <text evidence="2">The sequence shown here is derived from an EMBL/GenBank/DDBJ whole genome shotgun (WGS) entry which is preliminary data.</text>
</comment>
<dbReference type="SUPFAM" id="SSF53067">
    <property type="entry name" value="Actin-like ATPase domain"/>
    <property type="match status" value="1"/>
</dbReference>
<name>A0A4Q2KA11_9FIRM</name>
<evidence type="ECO:0000313" key="3">
    <source>
        <dbReference type="Proteomes" id="UP000291269"/>
    </source>
</evidence>
<dbReference type="RefSeq" id="WP_129224190.1">
    <property type="nucleotide sequence ID" value="NZ_SDOZ01000002.1"/>
</dbReference>
<evidence type="ECO:0000313" key="2">
    <source>
        <dbReference type="EMBL" id="RXZ61468.1"/>
    </source>
</evidence>
<dbReference type="PANTHER" id="PTHR18964:SF149">
    <property type="entry name" value="BIFUNCTIONAL UDP-N-ACETYLGLUCOSAMINE 2-EPIMERASE_N-ACETYLMANNOSAMINE KINASE"/>
    <property type="match status" value="1"/>
</dbReference>
<dbReference type="PANTHER" id="PTHR18964">
    <property type="entry name" value="ROK (REPRESSOR, ORF, KINASE) FAMILY"/>
    <property type="match status" value="1"/>
</dbReference>
<comment type="similarity">
    <text evidence="1">Belongs to the ROK (NagC/XylR) family.</text>
</comment>
<dbReference type="PROSITE" id="PS01125">
    <property type="entry name" value="ROK"/>
    <property type="match status" value="1"/>
</dbReference>